<dbReference type="Proteomes" id="UP000199227">
    <property type="component" value="Unassembled WGS sequence"/>
</dbReference>
<name>A0A1I5PG19_9BACT</name>
<dbReference type="PANTHER" id="PTHR24422:SF26">
    <property type="entry name" value="CHEMOTAXIS PROTEIN METHYLTRANSFERASE"/>
    <property type="match status" value="1"/>
</dbReference>
<dbReference type="EC" id="2.1.1.80" evidence="2"/>
<evidence type="ECO:0000256" key="1">
    <source>
        <dbReference type="ARBA" id="ARBA00001541"/>
    </source>
</evidence>
<dbReference type="AlphaFoldDB" id="A0A1I5PG19"/>
<dbReference type="EMBL" id="FOXB01000015">
    <property type="protein sequence ID" value="SFP32975.1"/>
    <property type="molecule type" value="Genomic_DNA"/>
</dbReference>
<dbReference type="GO" id="GO:0008983">
    <property type="term" value="F:protein-glutamate O-methyltransferase activity"/>
    <property type="evidence" value="ECO:0007669"/>
    <property type="project" value="UniProtKB-EC"/>
</dbReference>
<dbReference type="Gene3D" id="3.40.50.150">
    <property type="entry name" value="Vaccinia Virus protein VP39"/>
    <property type="match status" value="1"/>
</dbReference>
<protein>
    <recommendedName>
        <fullName evidence="2">protein-glutamate O-methyltransferase</fullName>
        <ecNumber evidence="2">2.1.1.80</ecNumber>
    </recommendedName>
</protein>
<dbReference type="CDD" id="cd02440">
    <property type="entry name" value="AdoMet_MTases"/>
    <property type="match status" value="1"/>
</dbReference>
<evidence type="ECO:0000256" key="4">
    <source>
        <dbReference type="ARBA" id="ARBA00022679"/>
    </source>
</evidence>
<dbReference type="InterPro" id="IPR050903">
    <property type="entry name" value="Bact_Chemotaxis_MeTrfase"/>
</dbReference>
<dbReference type="OrthoDB" id="9786165at2"/>
<dbReference type="InterPro" id="IPR022641">
    <property type="entry name" value="CheR_N"/>
</dbReference>
<keyword evidence="5" id="KW-0949">S-adenosyl-L-methionine</keyword>
<dbReference type="Gene3D" id="1.10.155.10">
    <property type="entry name" value="Chemotaxis receptor methyltransferase CheR, N-terminal domain"/>
    <property type="match status" value="1"/>
</dbReference>
<dbReference type="Pfam" id="PF03705">
    <property type="entry name" value="CheR_N"/>
    <property type="match status" value="1"/>
</dbReference>
<dbReference type="Pfam" id="PF01739">
    <property type="entry name" value="CheR"/>
    <property type="match status" value="1"/>
</dbReference>
<evidence type="ECO:0000256" key="3">
    <source>
        <dbReference type="ARBA" id="ARBA00022603"/>
    </source>
</evidence>
<comment type="catalytic activity">
    <reaction evidence="1">
        <text>L-glutamyl-[protein] + S-adenosyl-L-methionine = [protein]-L-glutamate 5-O-methyl ester + S-adenosyl-L-homocysteine</text>
        <dbReference type="Rhea" id="RHEA:24452"/>
        <dbReference type="Rhea" id="RHEA-COMP:10208"/>
        <dbReference type="Rhea" id="RHEA-COMP:10311"/>
        <dbReference type="ChEBI" id="CHEBI:29973"/>
        <dbReference type="ChEBI" id="CHEBI:57856"/>
        <dbReference type="ChEBI" id="CHEBI:59789"/>
        <dbReference type="ChEBI" id="CHEBI:82795"/>
        <dbReference type="EC" id="2.1.1.80"/>
    </reaction>
</comment>
<dbReference type="InterPro" id="IPR000780">
    <property type="entry name" value="CheR_MeTrfase"/>
</dbReference>
<dbReference type="PROSITE" id="PS50123">
    <property type="entry name" value="CHER"/>
    <property type="match status" value="1"/>
</dbReference>
<evidence type="ECO:0000313" key="8">
    <source>
        <dbReference type="Proteomes" id="UP000199227"/>
    </source>
</evidence>
<dbReference type="SUPFAM" id="SSF53335">
    <property type="entry name" value="S-adenosyl-L-methionine-dependent methyltransferases"/>
    <property type="match status" value="1"/>
</dbReference>
<dbReference type="InterPro" id="IPR022642">
    <property type="entry name" value="CheR_C"/>
</dbReference>
<accession>A0A1I5PG19</accession>
<keyword evidence="3 7" id="KW-0489">Methyltransferase</keyword>
<sequence>MIHINFVEFEKFKKLIFDNSGIEIKKEKIFLLEARLQKRLKECKLENFSDYYRLVISDEQELQLMINRITTNETSFFRENRHFDFLKKNIFPNVRTSIRIWSAAASIGLEAYTIAMLAEEFLPSSIKKYEILATDINNEVLNQARKGVYNIKYAERIPENYLKKYCLKGIGNMNGQFTIVNKLKQNILFQKINLINSISPNIGDFDLIFLRNVLIYFDIPTKKKVVENVLERLKPGGYFFVGHSESLFNITDDLVQIAPTIYKK</sequence>
<dbReference type="RefSeq" id="WP_092912244.1">
    <property type="nucleotide sequence ID" value="NZ_CP136592.1"/>
</dbReference>
<dbReference type="GO" id="GO:0032259">
    <property type="term" value="P:methylation"/>
    <property type="evidence" value="ECO:0007669"/>
    <property type="project" value="UniProtKB-KW"/>
</dbReference>
<dbReference type="STRING" id="223786.SAMN05216234_11525"/>
<dbReference type="SMART" id="SM00138">
    <property type="entry name" value="MeTrc"/>
    <property type="match status" value="1"/>
</dbReference>
<feature type="domain" description="CheR-type methyltransferase" evidence="6">
    <location>
        <begin position="1"/>
        <end position="264"/>
    </location>
</feature>
<reference evidence="7 8" key="1">
    <citation type="submission" date="2016-10" db="EMBL/GenBank/DDBJ databases">
        <authorList>
            <person name="de Groot N.N."/>
        </authorList>
    </citation>
    <scope>NUCLEOTIDE SEQUENCE [LARGE SCALE GENOMIC DNA]</scope>
    <source>
        <strain evidence="7 8">EP1-55-1</strain>
    </source>
</reference>
<organism evidence="7 8">
    <name type="scientific">Hydrogenimonas thermophila</name>
    <dbReference type="NCBI Taxonomy" id="223786"/>
    <lineage>
        <taxon>Bacteria</taxon>
        <taxon>Pseudomonadati</taxon>
        <taxon>Campylobacterota</taxon>
        <taxon>Epsilonproteobacteria</taxon>
        <taxon>Campylobacterales</taxon>
        <taxon>Hydrogenimonadaceae</taxon>
        <taxon>Hydrogenimonas</taxon>
    </lineage>
</organism>
<dbReference type="InterPro" id="IPR026024">
    <property type="entry name" value="Chemotaxis_MeTrfase_CheR"/>
</dbReference>
<dbReference type="InterPro" id="IPR036804">
    <property type="entry name" value="CheR_N_sf"/>
</dbReference>
<evidence type="ECO:0000256" key="5">
    <source>
        <dbReference type="ARBA" id="ARBA00022691"/>
    </source>
</evidence>
<dbReference type="PRINTS" id="PR00996">
    <property type="entry name" value="CHERMTFRASE"/>
</dbReference>
<dbReference type="InterPro" id="IPR029063">
    <property type="entry name" value="SAM-dependent_MTases_sf"/>
</dbReference>
<dbReference type="PANTHER" id="PTHR24422">
    <property type="entry name" value="CHEMOTAXIS PROTEIN METHYLTRANSFERASE"/>
    <property type="match status" value="1"/>
</dbReference>
<evidence type="ECO:0000256" key="2">
    <source>
        <dbReference type="ARBA" id="ARBA00012534"/>
    </source>
</evidence>
<evidence type="ECO:0000259" key="6">
    <source>
        <dbReference type="PROSITE" id="PS50123"/>
    </source>
</evidence>
<dbReference type="SUPFAM" id="SSF47757">
    <property type="entry name" value="Chemotaxis receptor methyltransferase CheR, N-terminal domain"/>
    <property type="match status" value="1"/>
</dbReference>
<gene>
    <name evidence="7" type="ORF">SAMN05216234_11525</name>
</gene>
<evidence type="ECO:0000313" key="7">
    <source>
        <dbReference type="EMBL" id="SFP32975.1"/>
    </source>
</evidence>
<keyword evidence="4 7" id="KW-0808">Transferase</keyword>
<proteinExistence type="predicted"/>
<keyword evidence="8" id="KW-1185">Reference proteome</keyword>
<dbReference type="PIRSF" id="PIRSF000410">
    <property type="entry name" value="CheR"/>
    <property type="match status" value="1"/>
</dbReference>